<dbReference type="EMBL" id="NJHN03000078">
    <property type="protein sequence ID" value="KAH9417201.1"/>
    <property type="molecule type" value="Genomic_DNA"/>
</dbReference>
<keyword evidence="2" id="KW-1185">Reference proteome</keyword>
<organism evidence="1 2">
    <name type="scientific">Dermatophagoides pteronyssinus</name>
    <name type="common">European house dust mite</name>
    <dbReference type="NCBI Taxonomy" id="6956"/>
    <lineage>
        <taxon>Eukaryota</taxon>
        <taxon>Metazoa</taxon>
        <taxon>Ecdysozoa</taxon>
        <taxon>Arthropoda</taxon>
        <taxon>Chelicerata</taxon>
        <taxon>Arachnida</taxon>
        <taxon>Acari</taxon>
        <taxon>Acariformes</taxon>
        <taxon>Sarcoptiformes</taxon>
        <taxon>Astigmata</taxon>
        <taxon>Psoroptidia</taxon>
        <taxon>Analgoidea</taxon>
        <taxon>Pyroglyphidae</taxon>
        <taxon>Dermatophagoidinae</taxon>
        <taxon>Dermatophagoides</taxon>
    </lineage>
</organism>
<evidence type="ECO:0000313" key="2">
    <source>
        <dbReference type="Proteomes" id="UP000887458"/>
    </source>
</evidence>
<sequence length="61" mass="7264">MLNLAENFFDLINWKKITDYTVKTDESQASKNIFMIIVSFNFIVQNFQSNKEPNFGRQEKK</sequence>
<comment type="caution">
    <text evidence="1">The sequence shown here is derived from an EMBL/GenBank/DDBJ whole genome shotgun (WGS) entry which is preliminary data.</text>
</comment>
<gene>
    <name evidence="1" type="ORF">DERP_012947</name>
</gene>
<dbReference type="Proteomes" id="UP000887458">
    <property type="component" value="Unassembled WGS sequence"/>
</dbReference>
<name>A0ABQ8J3S0_DERPT</name>
<reference evidence="1 2" key="1">
    <citation type="journal article" date="2018" name="J. Allergy Clin. Immunol.">
        <title>High-quality assembly of Dermatophagoides pteronyssinus genome and transcriptome reveals a wide range of novel allergens.</title>
        <authorList>
            <person name="Liu X.Y."/>
            <person name="Yang K.Y."/>
            <person name="Wang M.Q."/>
            <person name="Kwok J.S."/>
            <person name="Zeng X."/>
            <person name="Yang Z."/>
            <person name="Xiao X.J."/>
            <person name="Lau C.P."/>
            <person name="Li Y."/>
            <person name="Huang Z.M."/>
            <person name="Ba J.G."/>
            <person name="Yim A.K."/>
            <person name="Ouyang C.Y."/>
            <person name="Ngai S.M."/>
            <person name="Chan T.F."/>
            <person name="Leung E.L."/>
            <person name="Liu L."/>
            <person name="Liu Z.G."/>
            <person name="Tsui S.K."/>
        </authorList>
    </citation>
    <scope>NUCLEOTIDE SEQUENCE [LARGE SCALE GENOMIC DNA]</scope>
    <source>
        <strain evidence="1">Derp</strain>
    </source>
</reference>
<evidence type="ECO:0000313" key="1">
    <source>
        <dbReference type="EMBL" id="KAH9417201.1"/>
    </source>
</evidence>
<proteinExistence type="predicted"/>
<reference evidence="1 2" key="2">
    <citation type="journal article" date="2022" name="Mol. Biol. Evol.">
        <title>Comparative Genomics Reveals Insights into the Divergent Evolution of Astigmatic Mites and Household Pest Adaptations.</title>
        <authorList>
            <person name="Xiong Q."/>
            <person name="Wan A.T."/>
            <person name="Liu X."/>
            <person name="Fung C.S."/>
            <person name="Xiao X."/>
            <person name="Malainual N."/>
            <person name="Hou J."/>
            <person name="Wang L."/>
            <person name="Wang M."/>
            <person name="Yang K.Y."/>
            <person name="Cui Y."/>
            <person name="Leung E.L."/>
            <person name="Nong W."/>
            <person name="Shin S.K."/>
            <person name="Au S.W."/>
            <person name="Jeong K.Y."/>
            <person name="Chew F.T."/>
            <person name="Hui J.H."/>
            <person name="Leung T.F."/>
            <person name="Tungtrongchitr A."/>
            <person name="Zhong N."/>
            <person name="Liu Z."/>
            <person name="Tsui S.K."/>
        </authorList>
    </citation>
    <scope>NUCLEOTIDE SEQUENCE [LARGE SCALE GENOMIC DNA]</scope>
    <source>
        <strain evidence="1">Derp</strain>
    </source>
</reference>
<accession>A0ABQ8J3S0</accession>
<protein>
    <submittedName>
        <fullName evidence="1">Uncharacterized protein</fullName>
    </submittedName>
</protein>